<evidence type="ECO:0000256" key="3">
    <source>
        <dbReference type="ARBA" id="ARBA00022723"/>
    </source>
</evidence>
<evidence type="ECO:0000256" key="6">
    <source>
        <dbReference type="ARBA" id="ARBA00023004"/>
    </source>
</evidence>
<evidence type="ECO:0000256" key="5">
    <source>
        <dbReference type="ARBA" id="ARBA00023002"/>
    </source>
</evidence>
<evidence type="ECO:0000313" key="9">
    <source>
        <dbReference type="Proteomes" id="UP000238348"/>
    </source>
</evidence>
<dbReference type="SUPFAM" id="SSF51197">
    <property type="entry name" value="Clavaminate synthase-like"/>
    <property type="match status" value="1"/>
</dbReference>
<dbReference type="PANTHER" id="PTHR30468">
    <property type="entry name" value="ALPHA-KETOGLUTARATE-DEPENDENT SULFONATE DIOXYGENASE"/>
    <property type="match status" value="1"/>
</dbReference>
<keyword evidence="4 8" id="KW-0223">Dioxygenase</keyword>
<gene>
    <name evidence="8" type="primary">tauD</name>
    <name evidence="8" type="ORF">SOCE26_035490</name>
</gene>
<dbReference type="GO" id="GO:0005737">
    <property type="term" value="C:cytoplasm"/>
    <property type="evidence" value="ECO:0007669"/>
    <property type="project" value="TreeGrafter"/>
</dbReference>
<name>A0A2L0ES87_SORCE</name>
<dbReference type="OrthoDB" id="7209371at2"/>
<dbReference type="AlphaFoldDB" id="A0A2L0ES87"/>
<evidence type="ECO:0000256" key="2">
    <source>
        <dbReference type="ARBA" id="ARBA00005896"/>
    </source>
</evidence>
<comment type="similarity">
    <text evidence="2">Belongs to the TfdA dioxygenase family.</text>
</comment>
<dbReference type="InterPro" id="IPR042098">
    <property type="entry name" value="TauD-like_sf"/>
</dbReference>
<evidence type="ECO:0000256" key="1">
    <source>
        <dbReference type="ARBA" id="ARBA00001954"/>
    </source>
</evidence>
<dbReference type="FunFam" id="3.60.130.10:FF:000002">
    <property type="entry name" value="Alpha-ketoglutarate-dependent taurine dioxygenase"/>
    <property type="match status" value="1"/>
</dbReference>
<evidence type="ECO:0000256" key="4">
    <source>
        <dbReference type="ARBA" id="ARBA00022964"/>
    </source>
</evidence>
<keyword evidence="5 8" id="KW-0560">Oxidoreductase</keyword>
<sequence>MSAQVHTSSSNNVPEIVPLAGRVGAEVRGVRLSADLDAATIDEIRSAWLRYKVIFFRGQHHLDDKSQERLTALFEGKPVAHPTVPVVQGTSFIHELDSRYGGRANSWHTDVTFVDAYPKASILRALVVPPYGGDTVWANTVAAYEDLSPVLRELADKLWALHSNEYDYQARKPQASADDVRRYHEVFTSTVYETEHPVVRVHPETGERSLVLGHFVKKILGVSSHDSAHLFQVLQEHVTRLENTVRWRWSVGDVAIWDNRATQHYAINDYGDHHRVVRRVTVDGDVPVGIDGRRSVTRSRAPRASAARAENAPAVAAVATA</sequence>
<protein>
    <submittedName>
        <fullName evidence="8">Taurine dioxygenase</fullName>
        <ecNumber evidence="8">1.14.11.17</ecNumber>
    </submittedName>
</protein>
<keyword evidence="6" id="KW-0408">Iron</keyword>
<dbReference type="Pfam" id="PF02668">
    <property type="entry name" value="TauD"/>
    <property type="match status" value="1"/>
</dbReference>
<comment type="cofactor">
    <cofactor evidence="1">
        <name>Fe(2+)</name>
        <dbReference type="ChEBI" id="CHEBI:29033"/>
    </cofactor>
</comment>
<dbReference type="InterPro" id="IPR003819">
    <property type="entry name" value="TauD/TfdA-like"/>
</dbReference>
<dbReference type="EC" id="1.14.11.17" evidence="8"/>
<dbReference type="RefSeq" id="WP_104980981.1">
    <property type="nucleotide sequence ID" value="NZ_CP012673.1"/>
</dbReference>
<dbReference type="InterPro" id="IPR051323">
    <property type="entry name" value="AtsK-like"/>
</dbReference>
<keyword evidence="3" id="KW-0479">Metal-binding</keyword>
<feature type="domain" description="TauD/TfdA-like" evidence="7">
    <location>
        <begin position="16"/>
        <end position="281"/>
    </location>
</feature>
<dbReference type="Gene3D" id="3.60.130.10">
    <property type="entry name" value="Clavaminate synthase-like"/>
    <property type="match status" value="1"/>
</dbReference>
<dbReference type="GO" id="GO:0000908">
    <property type="term" value="F:taurine dioxygenase activity"/>
    <property type="evidence" value="ECO:0007669"/>
    <property type="project" value="UniProtKB-EC"/>
</dbReference>
<proteinExistence type="inferred from homology"/>
<organism evidence="8 9">
    <name type="scientific">Sorangium cellulosum</name>
    <name type="common">Polyangium cellulosum</name>
    <dbReference type="NCBI Taxonomy" id="56"/>
    <lineage>
        <taxon>Bacteria</taxon>
        <taxon>Pseudomonadati</taxon>
        <taxon>Myxococcota</taxon>
        <taxon>Polyangia</taxon>
        <taxon>Polyangiales</taxon>
        <taxon>Polyangiaceae</taxon>
        <taxon>Sorangium</taxon>
    </lineage>
</organism>
<accession>A0A2L0ES87</accession>
<dbReference type="Proteomes" id="UP000238348">
    <property type="component" value="Chromosome"/>
</dbReference>
<evidence type="ECO:0000259" key="7">
    <source>
        <dbReference type="Pfam" id="PF02668"/>
    </source>
</evidence>
<evidence type="ECO:0000313" key="8">
    <source>
        <dbReference type="EMBL" id="AUX42122.1"/>
    </source>
</evidence>
<dbReference type="PANTHER" id="PTHR30468:SF5">
    <property type="entry name" value="ALPHA-KETOGLUTARATE-DEPENDENT SULFATE ESTER DIOXYGENASE"/>
    <property type="match status" value="1"/>
</dbReference>
<dbReference type="GO" id="GO:0046872">
    <property type="term" value="F:metal ion binding"/>
    <property type="evidence" value="ECO:0007669"/>
    <property type="project" value="UniProtKB-KW"/>
</dbReference>
<reference evidence="8 9" key="1">
    <citation type="submission" date="2015-09" db="EMBL/GenBank/DDBJ databases">
        <title>Sorangium comparison.</title>
        <authorList>
            <person name="Zaburannyi N."/>
            <person name="Bunk B."/>
            <person name="Overmann J."/>
            <person name="Mueller R."/>
        </authorList>
    </citation>
    <scope>NUCLEOTIDE SEQUENCE [LARGE SCALE GENOMIC DNA]</scope>
    <source>
        <strain evidence="8 9">So ce26</strain>
    </source>
</reference>
<dbReference type="EMBL" id="CP012673">
    <property type="protein sequence ID" value="AUX42122.1"/>
    <property type="molecule type" value="Genomic_DNA"/>
</dbReference>